<keyword evidence="5 7" id="KW-0413">Isomerase</keyword>
<dbReference type="InterPro" id="IPR015422">
    <property type="entry name" value="PyrdxlP-dep_Trfase_small"/>
</dbReference>
<feature type="compositionally biased region" description="Polar residues" evidence="8">
    <location>
        <begin position="1"/>
        <end position="19"/>
    </location>
</feature>
<evidence type="ECO:0000256" key="1">
    <source>
        <dbReference type="ARBA" id="ARBA00001933"/>
    </source>
</evidence>
<evidence type="ECO:0000256" key="4">
    <source>
        <dbReference type="ARBA" id="ARBA00022898"/>
    </source>
</evidence>
<dbReference type="InterPro" id="IPR049704">
    <property type="entry name" value="Aminotrans_3_PPA_site"/>
</dbReference>
<evidence type="ECO:0000256" key="3">
    <source>
        <dbReference type="ARBA" id="ARBA00008981"/>
    </source>
</evidence>
<dbReference type="InterPro" id="IPR004639">
    <property type="entry name" value="4pyrrol_synth_GluAld_NH2Trfase"/>
</dbReference>
<dbReference type="RefSeq" id="WP_112068805.1">
    <property type="nucleotide sequence ID" value="NZ_JALJXK010000001.1"/>
</dbReference>
<dbReference type="NCBIfam" id="NF000818">
    <property type="entry name" value="PRK00062.1"/>
    <property type="match status" value="1"/>
</dbReference>
<evidence type="ECO:0000256" key="8">
    <source>
        <dbReference type="SAM" id="MobiDB-lite"/>
    </source>
</evidence>
<evidence type="ECO:0000313" key="9">
    <source>
        <dbReference type="EMBL" id="RAM64061.1"/>
    </source>
</evidence>
<keyword evidence="7" id="KW-0963">Cytoplasm</keyword>
<dbReference type="InterPro" id="IPR015424">
    <property type="entry name" value="PyrdxlP-dep_Trfase"/>
</dbReference>
<dbReference type="Pfam" id="PF00202">
    <property type="entry name" value="Aminotran_3"/>
    <property type="match status" value="1"/>
</dbReference>
<dbReference type="CDD" id="cd00610">
    <property type="entry name" value="OAT_like"/>
    <property type="match status" value="1"/>
</dbReference>
<evidence type="ECO:0000256" key="7">
    <source>
        <dbReference type="HAMAP-Rule" id="MF_00375"/>
    </source>
</evidence>
<name>A0ABX9C1A4_9BURK</name>
<evidence type="ECO:0000256" key="6">
    <source>
        <dbReference type="ARBA" id="ARBA00023244"/>
    </source>
</evidence>
<keyword evidence="6 7" id="KW-0627">Porphyrin biosynthesis</keyword>
<proteinExistence type="inferred from homology"/>
<dbReference type="Gene3D" id="3.90.1150.10">
    <property type="entry name" value="Aspartate Aminotransferase, domain 1"/>
    <property type="match status" value="1"/>
</dbReference>
<dbReference type="Proteomes" id="UP000248631">
    <property type="component" value="Unassembled WGS sequence"/>
</dbReference>
<comment type="caution">
    <text evidence="9">The sequence shown here is derived from an EMBL/GenBank/DDBJ whole genome shotgun (WGS) entry which is preliminary data.</text>
</comment>
<feature type="modified residue" description="N6-(pyridoxal phosphate)lysine" evidence="7">
    <location>
        <position position="266"/>
    </location>
</feature>
<organism evidence="9 10">
    <name type="scientific">Herbaspirillum rubrisubalbicans</name>
    <dbReference type="NCBI Taxonomy" id="80842"/>
    <lineage>
        <taxon>Bacteria</taxon>
        <taxon>Pseudomonadati</taxon>
        <taxon>Pseudomonadota</taxon>
        <taxon>Betaproteobacteria</taxon>
        <taxon>Burkholderiales</taxon>
        <taxon>Oxalobacteraceae</taxon>
        <taxon>Herbaspirillum</taxon>
    </lineage>
</organism>
<dbReference type="GO" id="GO:0008483">
    <property type="term" value="F:transaminase activity"/>
    <property type="evidence" value="ECO:0007669"/>
    <property type="project" value="UniProtKB-KW"/>
</dbReference>
<dbReference type="EMBL" id="JUGD01000016">
    <property type="protein sequence ID" value="RAM64061.1"/>
    <property type="molecule type" value="Genomic_DNA"/>
</dbReference>
<reference evidence="9 10" key="1">
    <citation type="submission" date="2014-12" db="EMBL/GenBank/DDBJ databases">
        <title>Complete genome sequence of Herbaspirillum rubrisubalbicans Os38.</title>
        <authorList>
            <person name="Chen M."/>
            <person name="An Q."/>
        </authorList>
    </citation>
    <scope>NUCLEOTIDE SEQUENCE [LARGE SCALE GENOMIC DNA]</scope>
    <source>
        <strain evidence="9 10">Os38</strain>
    </source>
</reference>
<protein>
    <recommendedName>
        <fullName evidence="7">Glutamate-1-semialdehyde 2,1-aminomutase</fullName>
        <shortName evidence="7">GSA</shortName>
        <ecNumber evidence="7">5.4.3.8</ecNumber>
    </recommendedName>
    <alternativeName>
        <fullName evidence="7">Glutamate-1-semialdehyde aminotransferase</fullName>
        <shortName evidence="7">GSA-AT</shortName>
    </alternativeName>
</protein>
<evidence type="ECO:0000313" key="10">
    <source>
        <dbReference type="Proteomes" id="UP000248631"/>
    </source>
</evidence>
<dbReference type="SUPFAM" id="SSF53383">
    <property type="entry name" value="PLP-dependent transferases"/>
    <property type="match status" value="1"/>
</dbReference>
<keyword evidence="9" id="KW-0032">Aminotransferase</keyword>
<accession>A0ABX9C1A4</accession>
<comment type="similarity">
    <text evidence="3 7">Belongs to the class-III pyridoxal-phosphate-dependent aminotransferase family. HemL subfamily.</text>
</comment>
<dbReference type="EC" id="5.4.3.8" evidence="7"/>
<dbReference type="HAMAP" id="MF_00375">
    <property type="entry name" value="HemL_aminotrans_3"/>
    <property type="match status" value="1"/>
</dbReference>
<dbReference type="InterPro" id="IPR015421">
    <property type="entry name" value="PyrdxlP-dep_Trfase_major"/>
</dbReference>
<dbReference type="PANTHER" id="PTHR43713">
    <property type="entry name" value="GLUTAMATE-1-SEMIALDEHYDE 2,1-AMINOMUTASE"/>
    <property type="match status" value="1"/>
</dbReference>
<comment type="subunit">
    <text evidence="7">Homodimer.</text>
</comment>
<dbReference type="InterPro" id="IPR005814">
    <property type="entry name" value="Aminotrans_3"/>
</dbReference>
<keyword evidence="9" id="KW-0808">Transferase</keyword>
<evidence type="ECO:0000256" key="5">
    <source>
        <dbReference type="ARBA" id="ARBA00023235"/>
    </source>
</evidence>
<comment type="pathway">
    <text evidence="2">Porphyrin-containing compound metabolism; protoporphyrin-IX biosynthesis; 5-aminolevulinate from L-glutamyl-tRNA(Glu): step 2/2.</text>
</comment>
<comment type="cofactor">
    <cofactor evidence="1 7">
        <name>pyridoxal 5'-phosphate</name>
        <dbReference type="ChEBI" id="CHEBI:597326"/>
    </cofactor>
</comment>
<dbReference type="PANTHER" id="PTHR43713:SF3">
    <property type="entry name" value="GLUTAMATE-1-SEMIALDEHYDE 2,1-AMINOMUTASE 1, CHLOROPLASTIC-RELATED"/>
    <property type="match status" value="1"/>
</dbReference>
<dbReference type="Gene3D" id="3.40.640.10">
    <property type="entry name" value="Type I PLP-dependent aspartate aminotransferase-like (Major domain)"/>
    <property type="match status" value="1"/>
</dbReference>
<sequence>MTKTNASLFARAQQSTPGGVNSPVRAFRSVGGTPRFIERAEGPWFWDAEGKRYIDYIGSWGPAIVGHAHPEVVKAVQQAAARGLSFGAPTEAEIEMAEEIIKLVPSIEQIRLVSSGTEATMSALRLARGATGRDKIIKFEGCYHGHADSLLVKAGSGLLTFGNPTSAGVPEDFAKHTLVLDYNNAQQLEDAFKTAGHEIACVIVEPVAGNMNLVRASDEFLRTMRRLCTEYGAILIFDEVMSGFRVARGGAQELNGIVPDLTALGKVIGGGLPVAAFGGRAEVMKHLAPLGGVYQAGTLSGNPVTVAAGMATLKIIQQPEFYKNLTAQTRKLADGLTAAAKAAGVTFTADAIGGMFGLYFDAKVPTSYAEVMQGDKERFNRFFHKMLEAGVYFAPSAFEAGFVSAQHSDAIIEETIAAAAKAFTELA</sequence>
<evidence type="ECO:0000256" key="2">
    <source>
        <dbReference type="ARBA" id="ARBA00004819"/>
    </source>
</evidence>
<dbReference type="GO" id="GO:0042286">
    <property type="term" value="F:glutamate-1-semialdehyde 2,1-aminomutase activity"/>
    <property type="evidence" value="ECO:0007669"/>
    <property type="project" value="UniProtKB-EC"/>
</dbReference>
<gene>
    <name evidence="7" type="primary">hemL</name>
    <name evidence="9" type="ORF">RB24_14030</name>
</gene>
<dbReference type="NCBIfam" id="TIGR00713">
    <property type="entry name" value="hemL"/>
    <property type="match status" value="1"/>
</dbReference>
<keyword evidence="10" id="KW-1185">Reference proteome</keyword>
<keyword evidence="4 7" id="KW-0663">Pyridoxal phosphate</keyword>
<comment type="catalytic activity">
    <reaction evidence="7">
        <text>(S)-4-amino-5-oxopentanoate = 5-aminolevulinate</text>
        <dbReference type="Rhea" id="RHEA:14265"/>
        <dbReference type="ChEBI" id="CHEBI:57501"/>
        <dbReference type="ChEBI" id="CHEBI:356416"/>
        <dbReference type="EC" id="5.4.3.8"/>
    </reaction>
</comment>
<comment type="subcellular location">
    <subcellularLocation>
        <location evidence="7">Cytoplasm</location>
    </subcellularLocation>
</comment>
<feature type="region of interest" description="Disordered" evidence="8">
    <location>
        <begin position="1"/>
        <end position="22"/>
    </location>
</feature>
<dbReference type="PROSITE" id="PS00600">
    <property type="entry name" value="AA_TRANSFER_CLASS_3"/>
    <property type="match status" value="1"/>
</dbReference>